<dbReference type="CDD" id="cd00180">
    <property type="entry name" value="PKc"/>
    <property type="match status" value="1"/>
</dbReference>
<keyword evidence="8" id="KW-1185">Reference proteome</keyword>
<name>A0A9P4U457_9PEZI</name>
<keyword evidence="3" id="KW-0547">Nucleotide-binding</keyword>
<dbReference type="GO" id="GO:0004674">
    <property type="term" value="F:protein serine/threonine kinase activity"/>
    <property type="evidence" value="ECO:0007669"/>
    <property type="project" value="UniProtKB-EC"/>
</dbReference>
<keyword evidence="2" id="KW-0808">Transferase</keyword>
<dbReference type="Proteomes" id="UP000800235">
    <property type="component" value="Unassembled WGS sequence"/>
</dbReference>
<evidence type="ECO:0000259" key="6">
    <source>
        <dbReference type="PROSITE" id="PS50011"/>
    </source>
</evidence>
<evidence type="ECO:0000256" key="3">
    <source>
        <dbReference type="ARBA" id="ARBA00022741"/>
    </source>
</evidence>
<dbReference type="SUPFAM" id="SSF56112">
    <property type="entry name" value="Protein kinase-like (PK-like)"/>
    <property type="match status" value="1"/>
</dbReference>
<dbReference type="InterPro" id="IPR000719">
    <property type="entry name" value="Prot_kinase_dom"/>
</dbReference>
<dbReference type="InterPro" id="IPR008271">
    <property type="entry name" value="Ser/Thr_kinase_AS"/>
</dbReference>
<organism evidence="7 8">
    <name type="scientific">Tothia fuscella</name>
    <dbReference type="NCBI Taxonomy" id="1048955"/>
    <lineage>
        <taxon>Eukaryota</taxon>
        <taxon>Fungi</taxon>
        <taxon>Dikarya</taxon>
        <taxon>Ascomycota</taxon>
        <taxon>Pezizomycotina</taxon>
        <taxon>Dothideomycetes</taxon>
        <taxon>Pleosporomycetidae</taxon>
        <taxon>Venturiales</taxon>
        <taxon>Cylindrosympodiaceae</taxon>
        <taxon>Tothia</taxon>
    </lineage>
</organism>
<evidence type="ECO:0000313" key="8">
    <source>
        <dbReference type="Proteomes" id="UP000800235"/>
    </source>
</evidence>
<dbReference type="EMBL" id="MU007011">
    <property type="protein sequence ID" value="KAF2436296.1"/>
    <property type="molecule type" value="Genomic_DNA"/>
</dbReference>
<dbReference type="Gene3D" id="1.10.510.10">
    <property type="entry name" value="Transferase(Phosphotransferase) domain 1"/>
    <property type="match status" value="1"/>
</dbReference>
<dbReference type="Pfam" id="PF00069">
    <property type="entry name" value="Pkinase"/>
    <property type="match status" value="1"/>
</dbReference>
<reference evidence="7" key="1">
    <citation type="journal article" date="2020" name="Stud. Mycol.">
        <title>101 Dothideomycetes genomes: a test case for predicting lifestyles and emergence of pathogens.</title>
        <authorList>
            <person name="Haridas S."/>
            <person name="Albert R."/>
            <person name="Binder M."/>
            <person name="Bloem J."/>
            <person name="Labutti K."/>
            <person name="Salamov A."/>
            <person name="Andreopoulos B."/>
            <person name="Baker S."/>
            <person name="Barry K."/>
            <person name="Bills G."/>
            <person name="Bluhm B."/>
            <person name="Cannon C."/>
            <person name="Castanera R."/>
            <person name="Culley D."/>
            <person name="Daum C."/>
            <person name="Ezra D."/>
            <person name="Gonzalez J."/>
            <person name="Henrissat B."/>
            <person name="Kuo A."/>
            <person name="Liang C."/>
            <person name="Lipzen A."/>
            <person name="Lutzoni F."/>
            <person name="Magnuson J."/>
            <person name="Mondo S."/>
            <person name="Nolan M."/>
            <person name="Ohm R."/>
            <person name="Pangilinan J."/>
            <person name="Park H.-J."/>
            <person name="Ramirez L."/>
            <person name="Alfaro M."/>
            <person name="Sun H."/>
            <person name="Tritt A."/>
            <person name="Yoshinaga Y."/>
            <person name="Zwiers L.-H."/>
            <person name="Turgeon B."/>
            <person name="Goodwin S."/>
            <person name="Spatafora J."/>
            <person name="Crous P."/>
            <person name="Grigoriev I."/>
        </authorList>
    </citation>
    <scope>NUCLEOTIDE SEQUENCE</scope>
    <source>
        <strain evidence="7">CBS 130266</strain>
    </source>
</reference>
<dbReference type="SMART" id="SM00220">
    <property type="entry name" value="S_TKc"/>
    <property type="match status" value="1"/>
</dbReference>
<sequence length="318" mass="35842">MTEGNKVKILKKLGSGVQGEAFLCEHKEHGIVVVKRSRDPQKKITSEANLLASVLLRSNFPYIVHLLSYSTTATTLDLMFRHCDSGDLGGYIKNPSNLVKGYPTMQIVRQVQVQLGAALVWLHTGAVYDCDAHRVTTPAPANWNTIVHRDIKPANVFLTSNPYSTLPNIVLGDFGAAITKRPYDSVFKAPREAFEDPNPQHEYTDPVYAPPEYQRLCVRINEGDRTIRLDPHPSFDIWQYGAVLFEMVCRDGYAAQRSQLIPGRIFAGSGLRAEIEALLELDSRRRPTDEQILQRLAEWHLKRDQAMPEPGHGVRTHY</sequence>
<keyword evidence="5" id="KW-0067">ATP-binding</keyword>
<keyword evidence="4 7" id="KW-0418">Kinase</keyword>
<accession>A0A9P4U457</accession>
<dbReference type="GO" id="GO:0005524">
    <property type="term" value="F:ATP binding"/>
    <property type="evidence" value="ECO:0007669"/>
    <property type="project" value="UniProtKB-KW"/>
</dbReference>
<gene>
    <name evidence="7" type="ORF">EJ08DRAFT_674833</name>
</gene>
<evidence type="ECO:0000256" key="1">
    <source>
        <dbReference type="ARBA" id="ARBA00012513"/>
    </source>
</evidence>
<dbReference type="PROSITE" id="PS00108">
    <property type="entry name" value="PROTEIN_KINASE_ST"/>
    <property type="match status" value="1"/>
</dbReference>
<comment type="caution">
    <text evidence="7">The sequence shown here is derived from an EMBL/GenBank/DDBJ whole genome shotgun (WGS) entry which is preliminary data.</text>
</comment>
<evidence type="ECO:0000256" key="4">
    <source>
        <dbReference type="ARBA" id="ARBA00022777"/>
    </source>
</evidence>
<feature type="domain" description="Protein kinase" evidence="6">
    <location>
        <begin position="7"/>
        <end position="300"/>
    </location>
</feature>
<dbReference type="AlphaFoldDB" id="A0A9P4U457"/>
<protein>
    <recommendedName>
        <fullName evidence="1">non-specific serine/threonine protein kinase</fullName>
        <ecNumber evidence="1">2.7.11.1</ecNumber>
    </recommendedName>
</protein>
<evidence type="ECO:0000313" key="7">
    <source>
        <dbReference type="EMBL" id="KAF2436296.1"/>
    </source>
</evidence>
<evidence type="ECO:0000256" key="2">
    <source>
        <dbReference type="ARBA" id="ARBA00022679"/>
    </source>
</evidence>
<dbReference type="InterPro" id="IPR050660">
    <property type="entry name" value="NEK_Ser/Thr_kinase"/>
</dbReference>
<dbReference type="PANTHER" id="PTHR43671">
    <property type="entry name" value="SERINE/THREONINE-PROTEIN KINASE NEK"/>
    <property type="match status" value="1"/>
</dbReference>
<dbReference type="OrthoDB" id="310217at2759"/>
<proteinExistence type="predicted"/>
<dbReference type="EC" id="2.7.11.1" evidence="1"/>
<evidence type="ECO:0000256" key="5">
    <source>
        <dbReference type="ARBA" id="ARBA00022840"/>
    </source>
</evidence>
<dbReference type="PROSITE" id="PS50011">
    <property type="entry name" value="PROTEIN_KINASE_DOM"/>
    <property type="match status" value="1"/>
</dbReference>
<dbReference type="InterPro" id="IPR011009">
    <property type="entry name" value="Kinase-like_dom_sf"/>
</dbReference>
<dbReference type="PANTHER" id="PTHR43671:SF13">
    <property type="entry name" value="SERINE_THREONINE-PROTEIN KINASE NEK2"/>
    <property type="match status" value="1"/>
</dbReference>